<name>A0A3E0VQ57_9MICO</name>
<dbReference type="RefSeq" id="WP_116412910.1">
    <property type="nucleotide sequence ID" value="NZ_NBXB01000045.1"/>
</dbReference>
<comment type="caution">
    <text evidence="1">The sequence shown here is derived from an EMBL/GenBank/DDBJ whole genome shotgun (WGS) entry which is preliminary data.</text>
</comment>
<dbReference type="Proteomes" id="UP000256541">
    <property type="component" value="Unassembled WGS sequence"/>
</dbReference>
<evidence type="ECO:0000313" key="2">
    <source>
        <dbReference type="Proteomes" id="UP000256541"/>
    </source>
</evidence>
<sequence length="126" mass="14292">MKRAEAAQWCADLDQIRQLLAEREEWNAIKFEAYMARCRADMFSTVAEGLDWLRALPTDVPSRGNQAAWAIKEARRTGVVLERSPVREKPARARKPAMFFTARQLEIAIHALSVTKARSESFEAAS</sequence>
<reference evidence="1 2" key="1">
    <citation type="submission" date="2017-04" db="EMBL/GenBank/DDBJ databases">
        <title>Comparative genome analysis of Subtercola boreus.</title>
        <authorList>
            <person name="Cho Y.-J."/>
            <person name="Cho A."/>
            <person name="Kim O.-S."/>
            <person name="Lee J.-I."/>
        </authorList>
    </citation>
    <scope>NUCLEOTIDE SEQUENCE [LARGE SCALE GENOMIC DNA]</scope>
    <source>
        <strain evidence="1 2">P27479</strain>
    </source>
</reference>
<organism evidence="1 2">
    <name type="scientific">Subtercola boreus</name>
    <dbReference type="NCBI Taxonomy" id="120213"/>
    <lineage>
        <taxon>Bacteria</taxon>
        <taxon>Bacillati</taxon>
        <taxon>Actinomycetota</taxon>
        <taxon>Actinomycetes</taxon>
        <taxon>Micrococcales</taxon>
        <taxon>Microbacteriaceae</taxon>
        <taxon>Subtercola</taxon>
    </lineage>
</organism>
<dbReference type="AlphaFoldDB" id="A0A3E0VQ57"/>
<dbReference type="EMBL" id="NBXB01000045">
    <property type="protein sequence ID" value="RFA12134.1"/>
    <property type="molecule type" value="Genomic_DNA"/>
</dbReference>
<gene>
    <name evidence="1" type="ORF">B7R22_17030</name>
</gene>
<dbReference type="OrthoDB" id="3542657at2"/>
<accession>A0A3E0VQ57</accession>
<proteinExistence type="predicted"/>
<evidence type="ECO:0000313" key="1">
    <source>
        <dbReference type="EMBL" id="RFA12134.1"/>
    </source>
</evidence>
<protein>
    <submittedName>
        <fullName evidence="1">Uncharacterized protein</fullName>
    </submittedName>
</protein>